<dbReference type="InterPro" id="IPR050109">
    <property type="entry name" value="HTH-type_TetR-like_transc_reg"/>
</dbReference>
<dbReference type="GO" id="GO:0000976">
    <property type="term" value="F:transcription cis-regulatory region binding"/>
    <property type="evidence" value="ECO:0007669"/>
    <property type="project" value="TreeGrafter"/>
</dbReference>
<dbReference type="Pfam" id="PF00440">
    <property type="entry name" value="TetR_N"/>
    <property type="match status" value="1"/>
</dbReference>
<dbReference type="GO" id="GO:0003700">
    <property type="term" value="F:DNA-binding transcription factor activity"/>
    <property type="evidence" value="ECO:0007669"/>
    <property type="project" value="TreeGrafter"/>
</dbReference>
<dbReference type="RefSeq" id="WP_337917596.1">
    <property type="nucleotide sequence ID" value="NZ_BAABJL010000199.1"/>
</dbReference>
<feature type="domain" description="HTH tetR-type" evidence="5">
    <location>
        <begin position="6"/>
        <end position="66"/>
    </location>
</feature>
<keyword evidence="2 4" id="KW-0238">DNA-binding</keyword>
<dbReference type="Proteomes" id="UP000638648">
    <property type="component" value="Unassembled WGS sequence"/>
</dbReference>
<proteinExistence type="predicted"/>
<protein>
    <submittedName>
        <fullName evidence="6">AcrR family transcriptional regulator</fullName>
    </submittedName>
</protein>
<comment type="caution">
    <text evidence="6">The sequence shown here is derived from an EMBL/GenBank/DDBJ whole genome shotgun (WGS) entry which is preliminary data.</text>
</comment>
<keyword evidence="7" id="KW-1185">Reference proteome</keyword>
<dbReference type="InterPro" id="IPR001647">
    <property type="entry name" value="HTH_TetR"/>
</dbReference>
<dbReference type="PANTHER" id="PTHR30055">
    <property type="entry name" value="HTH-TYPE TRANSCRIPTIONAL REGULATOR RUTR"/>
    <property type="match status" value="1"/>
</dbReference>
<dbReference type="SUPFAM" id="SSF46689">
    <property type="entry name" value="Homeodomain-like"/>
    <property type="match status" value="1"/>
</dbReference>
<accession>A0A927RAU4</accession>
<organism evidence="6 7">
    <name type="scientific">Actinopolymorpha pittospori</name>
    <dbReference type="NCBI Taxonomy" id="648752"/>
    <lineage>
        <taxon>Bacteria</taxon>
        <taxon>Bacillati</taxon>
        <taxon>Actinomycetota</taxon>
        <taxon>Actinomycetes</taxon>
        <taxon>Propionibacteriales</taxon>
        <taxon>Actinopolymorphaceae</taxon>
        <taxon>Actinopolymorpha</taxon>
    </lineage>
</organism>
<evidence type="ECO:0000313" key="7">
    <source>
        <dbReference type="Proteomes" id="UP000638648"/>
    </source>
</evidence>
<dbReference type="InterPro" id="IPR009057">
    <property type="entry name" value="Homeodomain-like_sf"/>
</dbReference>
<evidence type="ECO:0000256" key="3">
    <source>
        <dbReference type="ARBA" id="ARBA00023163"/>
    </source>
</evidence>
<dbReference type="Pfam" id="PF17754">
    <property type="entry name" value="TetR_C_14"/>
    <property type="match status" value="1"/>
</dbReference>
<sequence length="185" mass="19959">MATRSERTRQRLTEVALALFARDGYDQTTVAQIADAAGVTQMTFFRHFPAKERLLLDDPYDPLMAKAVAAQPASLDPLTRVVRGARAAWHSIPAPEGDLVRERVRIAASTPSLRAAMWRNTAESERVIVEQLVASGAAPLPARVAAAATMAALTAALLEWSLDEEGTELGAAIDAALDVLEVRRD</sequence>
<dbReference type="Gene3D" id="1.10.10.60">
    <property type="entry name" value="Homeodomain-like"/>
    <property type="match status" value="1"/>
</dbReference>
<dbReference type="PROSITE" id="PS50977">
    <property type="entry name" value="HTH_TETR_2"/>
    <property type="match status" value="1"/>
</dbReference>
<evidence type="ECO:0000259" key="5">
    <source>
        <dbReference type="PROSITE" id="PS50977"/>
    </source>
</evidence>
<dbReference type="AlphaFoldDB" id="A0A927RAU4"/>
<name>A0A927RAU4_9ACTN</name>
<keyword evidence="1" id="KW-0805">Transcription regulation</keyword>
<dbReference type="PRINTS" id="PR00455">
    <property type="entry name" value="HTHTETR"/>
</dbReference>
<feature type="DNA-binding region" description="H-T-H motif" evidence="4">
    <location>
        <begin position="29"/>
        <end position="48"/>
    </location>
</feature>
<evidence type="ECO:0000256" key="4">
    <source>
        <dbReference type="PROSITE-ProRule" id="PRU00335"/>
    </source>
</evidence>
<reference evidence="6" key="1">
    <citation type="submission" date="2020-10" db="EMBL/GenBank/DDBJ databases">
        <title>Sequencing the genomes of 1000 actinobacteria strains.</title>
        <authorList>
            <person name="Klenk H.-P."/>
        </authorList>
    </citation>
    <scope>NUCLEOTIDE SEQUENCE</scope>
    <source>
        <strain evidence="6">DSM 45354</strain>
    </source>
</reference>
<dbReference type="PANTHER" id="PTHR30055:SF234">
    <property type="entry name" value="HTH-TYPE TRANSCRIPTIONAL REGULATOR BETI"/>
    <property type="match status" value="1"/>
</dbReference>
<dbReference type="EMBL" id="JADBEM010000001">
    <property type="protein sequence ID" value="MBE1605415.1"/>
    <property type="molecule type" value="Genomic_DNA"/>
</dbReference>
<evidence type="ECO:0000256" key="2">
    <source>
        <dbReference type="ARBA" id="ARBA00023125"/>
    </source>
</evidence>
<keyword evidence="3" id="KW-0804">Transcription</keyword>
<evidence type="ECO:0000256" key="1">
    <source>
        <dbReference type="ARBA" id="ARBA00023015"/>
    </source>
</evidence>
<gene>
    <name evidence="6" type="ORF">HEB94_002263</name>
</gene>
<evidence type="ECO:0000313" key="6">
    <source>
        <dbReference type="EMBL" id="MBE1605415.1"/>
    </source>
</evidence>
<dbReference type="InterPro" id="IPR041347">
    <property type="entry name" value="MftR_C"/>
</dbReference>
<dbReference type="Gene3D" id="1.10.357.10">
    <property type="entry name" value="Tetracycline Repressor, domain 2"/>
    <property type="match status" value="1"/>
</dbReference>